<sequence>MNLKKMIINSILLAIGAVLHQIAPPLILGMKPDLSLAMLFIILMFNKEYKTCLCAGIVAGILAAATTTFPGGQFANVIDKFVTINIMFVLIKPLRDRINNQITILLVTAVGTIISGSTFLMVVLLTVGLKTSFTALFLSVVLPAAVINTIAGAILFNIINVALKRGAIRQI</sequence>
<dbReference type="EMBL" id="LITQ01000010">
    <property type="protein sequence ID" value="OAA93736.1"/>
    <property type="molecule type" value="Genomic_DNA"/>
</dbReference>
<reference evidence="2 4" key="1">
    <citation type="journal article" date="2015" name="Biotechnol. Bioeng.">
        <title>Genome sequence and phenotypic characterization of Caulobacter segnis.</title>
        <authorList>
            <person name="Patel S."/>
            <person name="Fletcher B."/>
            <person name="Scott D.C."/>
            <person name="Ely B."/>
        </authorList>
    </citation>
    <scope>NUCLEOTIDE SEQUENCE [LARGE SCALE GENOMIC DNA]</scope>
    <source>
        <strain evidence="2 4">PS02</strain>
    </source>
</reference>
<dbReference type="RefSeq" id="WP_063600671.1">
    <property type="nucleotide sequence ID" value="NZ_LITQ01000010.1"/>
</dbReference>
<feature type="transmembrane region" description="Helical" evidence="1">
    <location>
        <begin position="135"/>
        <end position="163"/>
    </location>
</feature>
<keyword evidence="5" id="KW-1185">Reference proteome</keyword>
<dbReference type="Gene3D" id="1.10.1760.20">
    <property type="match status" value="1"/>
</dbReference>
<dbReference type="PATRIC" id="fig|1705578.3.peg.4050"/>
<reference evidence="3 5" key="2">
    <citation type="journal article" date="2016" name="Front. Microbiol.">
        <title>Industrial Acetogenic Biocatalysts: A Comparative Metabolic and Genomic Analysis.</title>
        <authorList>
            <person name="Bengelsdorf F."/>
            <person name="Poehlein A."/>
            <person name="Sonja S."/>
            <person name="Erz C."/>
            <person name="Hummel T."/>
            <person name="Hoffmeister S."/>
            <person name="Daniel R."/>
            <person name="Durre P."/>
        </authorList>
    </citation>
    <scope>NUCLEOTIDE SEQUENCE [LARGE SCALE GENOMIC DNA]</scope>
    <source>
        <strain evidence="3 5">PTA-10522</strain>
    </source>
</reference>
<name>A0A162LHX7_9CLOT</name>
<keyword evidence="1" id="KW-0472">Membrane</keyword>
<organism evidence="2 4">
    <name type="scientific">Clostridium coskatii</name>
    <dbReference type="NCBI Taxonomy" id="1705578"/>
    <lineage>
        <taxon>Bacteria</taxon>
        <taxon>Bacillati</taxon>
        <taxon>Bacillota</taxon>
        <taxon>Clostridia</taxon>
        <taxon>Eubacteriales</taxon>
        <taxon>Clostridiaceae</taxon>
        <taxon>Clostridium</taxon>
    </lineage>
</organism>
<keyword evidence="1" id="KW-1133">Transmembrane helix</keyword>
<feature type="transmembrane region" description="Helical" evidence="1">
    <location>
        <begin position="49"/>
        <end position="67"/>
    </location>
</feature>
<proteinExistence type="predicted"/>
<feature type="transmembrane region" description="Helical" evidence="1">
    <location>
        <begin position="6"/>
        <end position="28"/>
    </location>
</feature>
<dbReference type="Pfam" id="PF17099">
    <property type="entry name" value="TrpP"/>
    <property type="match status" value="1"/>
</dbReference>
<accession>A0A162LHX7</accession>
<evidence type="ECO:0000313" key="4">
    <source>
        <dbReference type="Proteomes" id="UP000077384"/>
    </source>
</evidence>
<dbReference type="EMBL" id="LROR01000035">
    <property type="protein sequence ID" value="OBR96026.1"/>
    <property type="molecule type" value="Genomic_DNA"/>
</dbReference>
<gene>
    <name evidence="2" type="primary">trpP</name>
    <name evidence="3" type="ORF">CLCOS_11150</name>
    <name evidence="2" type="ORF">WX73_03958</name>
</gene>
<dbReference type="Proteomes" id="UP000077384">
    <property type="component" value="Unassembled WGS sequence"/>
</dbReference>
<evidence type="ECO:0000313" key="5">
    <source>
        <dbReference type="Proteomes" id="UP000093694"/>
    </source>
</evidence>
<evidence type="ECO:0000313" key="2">
    <source>
        <dbReference type="EMBL" id="OAA93736.1"/>
    </source>
</evidence>
<dbReference type="InterPro" id="IPR031360">
    <property type="entry name" value="TrpP"/>
</dbReference>
<evidence type="ECO:0000256" key="1">
    <source>
        <dbReference type="SAM" id="Phobius"/>
    </source>
</evidence>
<protein>
    <submittedName>
        <fullName evidence="2 3">Tryptophan transport protein</fullName>
    </submittedName>
</protein>
<dbReference type="Proteomes" id="UP000093694">
    <property type="component" value="Unassembled WGS sequence"/>
</dbReference>
<evidence type="ECO:0000313" key="3">
    <source>
        <dbReference type="EMBL" id="OBR96026.1"/>
    </source>
</evidence>
<comment type="caution">
    <text evidence="2">The sequence shown here is derived from an EMBL/GenBank/DDBJ whole genome shotgun (WGS) entry which is preliminary data.</text>
</comment>
<dbReference type="AlphaFoldDB" id="A0A162LHX7"/>
<keyword evidence="1" id="KW-0812">Transmembrane</keyword>
<feature type="transmembrane region" description="Helical" evidence="1">
    <location>
        <begin position="103"/>
        <end position="129"/>
    </location>
</feature>